<reference evidence="1 2" key="1">
    <citation type="journal article" date="2024" name="G3 (Bethesda)">
        <title>Genome assembly of Hibiscus sabdariffa L. provides insights into metabolisms of medicinal natural products.</title>
        <authorList>
            <person name="Kim T."/>
        </authorList>
    </citation>
    <scope>NUCLEOTIDE SEQUENCE [LARGE SCALE GENOMIC DNA]</scope>
    <source>
        <strain evidence="1">TK-2024</strain>
        <tissue evidence="1">Old leaves</tissue>
    </source>
</reference>
<gene>
    <name evidence="1" type="ORF">V6N12_018432</name>
</gene>
<dbReference type="EMBL" id="JBBPBM010000093">
    <property type="protein sequence ID" value="KAK8509354.1"/>
    <property type="molecule type" value="Genomic_DNA"/>
</dbReference>
<keyword evidence="2" id="KW-1185">Reference proteome</keyword>
<evidence type="ECO:0000313" key="2">
    <source>
        <dbReference type="Proteomes" id="UP001472677"/>
    </source>
</evidence>
<evidence type="ECO:0000313" key="1">
    <source>
        <dbReference type="EMBL" id="KAK8509354.1"/>
    </source>
</evidence>
<name>A0ABR2BQC4_9ROSI</name>
<accession>A0ABR2BQC4</accession>
<organism evidence="1 2">
    <name type="scientific">Hibiscus sabdariffa</name>
    <name type="common">roselle</name>
    <dbReference type="NCBI Taxonomy" id="183260"/>
    <lineage>
        <taxon>Eukaryota</taxon>
        <taxon>Viridiplantae</taxon>
        <taxon>Streptophyta</taxon>
        <taxon>Embryophyta</taxon>
        <taxon>Tracheophyta</taxon>
        <taxon>Spermatophyta</taxon>
        <taxon>Magnoliopsida</taxon>
        <taxon>eudicotyledons</taxon>
        <taxon>Gunneridae</taxon>
        <taxon>Pentapetalae</taxon>
        <taxon>rosids</taxon>
        <taxon>malvids</taxon>
        <taxon>Malvales</taxon>
        <taxon>Malvaceae</taxon>
        <taxon>Malvoideae</taxon>
        <taxon>Hibiscus</taxon>
    </lineage>
</organism>
<comment type="caution">
    <text evidence="1">The sequence shown here is derived from an EMBL/GenBank/DDBJ whole genome shotgun (WGS) entry which is preliminary data.</text>
</comment>
<protein>
    <submittedName>
        <fullName evidence="1">Uncharacterized protein</fullName>
    </submittedName>
</protein>
<sequence>MHLVIDNLKRTVKRFRFGDSLPLVFNSQSRARTRTSCSFHFHSHFRPTYWLSPLFTISRFSFPLRNVALLGAQLKQLDACFLGREEGLNLNRNSTLWQEQ</sequence>
<proteinExistence type="predicted"/>
<dbReference type="Proteomes" id="UP001472677">
    <property type="component" value="Unassembled WGS sequence"/>
</dbReference>